<sequence>MISTTKTCADKVVCTVAMSLTYEIRKARIRTHEYSKDLNCFAVSSSPLPTLSVIVATRPRRRPAELIQVFELPNHVSLTSTQALLPLFGLPDSNSEIPGRPLPSLIRYREGREGSGQWFKSQAVSPGCPTGIPVRPTTQVESGQAPGMIMVMLREP</sequence>
<dbReference type="Proteomes" id="UP000024635">
    <property type="component" value="Unassembled WGS sequence"/>
</dbReference>
<proteinExistence type="predicted"/>
<evidence type="ECO:0000313" key="1">
    <source>
        <dbReference type="EMBL" id="EYB87837.1"/>
    </source>
</evidence>
<name>A0A016SBU5_9BILA</name>
<evidence type="ECO:0000313" key="2">
    <source>
        <dbReference type="Proteomes" id="UP000024635"/>
    </source>
</evidence>
<gene>
    <name evidence="1" type="primary">Acey_s0256.g355</name>
    <name evidence="1" type="ORF">Y032_0256g355</name>
</gene>
<reference evidence="2" key="1">
    <citation type="journal article" date="2015" name="Nat. Genet.">
        <title>The genome and transcriptome of the zoonotic hookworm Ancylostoma ceylanicum identify infection-specific gene families.</title>
        <authorList>
            <person name="Schwarz E.M."/>
            <person name="Hu Y."/>
            <person name="Antoshechkin I."/>
            <person name="Miller M.M."/>
            <person name="Sternberg P.W."/>
            <person name="Aroian R.V."/>
        </authorList>
    </citation>
    <scope>NUCLEOTIDE SEQUENCE</scope>
    <source>
        <strain evidence="2">HY135</strain>
    </source>
</reference>
<keyword evidence="2" id="KW-1185">Reference proteome</keyword>
<dbReference type="EMBL" id="JARK01001592">
    <property type="protein sequence ID" value="EYB87837.1"/>
    <property type="molecule type" value="Genomic_DNA"/>
</dbReference>
<dbReference type="AlphaFoldDB" id="A0A016SBU5"/>
<comment type="caution">
    <text evidence="1">The sequence shown here is derived from an EMBL/GenBank/DDBJ whole genome shotgun (WGS) entry which is preliminary data.</text>
</comment>
<protein>
    <submittedName>
        <fullName evidence="1">Uncharacterized protein</fullName>
    </submittedName>
</protein>
<organism evidence="1 2">
    <name type="scientific">Ancylostoma ceylanicum</name>
    <dbReference type="NCBI Taxonomy" id="53326"/>
    <lineage>
        <taxon>Eukaryota</taxon>
        <taxon>Metazoa</taxon>
        <taxon>Ecdysozoa</taxon>
        <taxon>Nematoda</taxon>
        <taxon>Chromadorea</taxon>
        <taxon>Rhabditida</taxon>
        <taxon>Rhabditina</taxon>
        <taxon>Rhabditomorpha</taxon>
        <taxon>Strongyloidea</taxon>
        <taxon>Ancylostomatidae</taxon>
        <taxon>Ancylostomatinae</taxon>
        <taxon>Ancylostoma</taxon>
    </lineage>
</organism>
<accession>A0A016SBU5</accession>